<dbReference type="EMBL" id="CM046395">
    <property type="protein sequence ID" value="KAI8543413.1"/>
    <property type="molecule type" value="Genomic_DNA"/>
</dbReference>
<keyword evidence="2" id="KW-1185">Reference proteome</keyword>
<proteinExistence type="predicted"/>
<accession>A0ACC0MT04</accession>
<sequence>MPRHTHWSIEERYRYFCEERPLPCDDPVPIRIELHVSRNILDELGFPRTPTTTTTTIINHSLLLSIDKAAAKAKLSPILSRVGIPTNFQAPLIDDISSHSWNLSSIERCPIHRLPKVPAIVVHIPADELEANGVEEIGGELMLVDEFVTVPATVSSIEALEKVVVLDDGGGGGVSGSMDQCAICFEELVGGSEASRMPCSHVYHGDCIVRWLRTSHFCPVCRYKMPAILDCLI</sequence>
<protein>
    <submittedName>
        <fullName evidence="1">Uncharacterized protein</fullName>
    </submittedName>
</protein>
<name>A0ACC0MT04_RHOML</name>
<comment type="caution">
    <text evidence="1">The sequence shown here is derived from an EMBL/GenBank/DDBJ whole genome shotgun (WGS) entry which is preliminary data.</text>
</comment>
<organism evidence="1 2">
    <name type="scientific">Rhododendron molle</name>
    <name type="common">Chinese azalea</name>
    <name type="synonym">Azalea mollis</name>
    <dbReference type="NCBI Taxonomy" id="49168"/>
    <lineage>
        <taxon>Eukaryota</taxon>
        <taxon>Viridiplantae</taxon>
        <taxon>Streptophyta</taxon>
        <taxon>Embryophyta</taxon>
        <taxon>Tracheophyta</taxon>
        <taxon>Spermatophyta</taxon>
        <taxon>Magnoliopsida</taxon>
        <taxon>eudicotyledons</taxon>
        <taxon>Gunneridae</taxon>
        <taxon>Pentapetalae</taxon>
        <taxon>asterids</taxon>
        <taxon>Ericales</taxon>
        <taxon>Ericaceae</taxon>
        <taxon>Ericoideae</taxon>
        <taxon>Rhodoreae</taxon>
        <taxon>Rhododendron</taxon>
    </lineage>
</organism>
<evidence type="ECO:0000313" key="1">
    <source>
        <dbReference type="EMBL" id="KAI8543413.1"/>
    </source>
</evidence>
<dbReference type="Proteomes" id="UP001062846">
    <property type="component" value="Chromosome 8"/>
</dbReference>
<gene>
    <name evidence="1" type="ORF">RHMOL_Rhmol08G0215800</name>
</gene>
<reference evidence="1" key="1">
    <citation type="submission" date="2022-02" db="EMBL/GenBank/DDBJ databases">
        <title>Plant Genome Project.</title>
        <authorList>
            <person name="Zhang R.-G."/>
        </authorList>
    </citation>
    <scope>NUCLEOTIDE SEQUENCE</scope>
    <source>
        <strain evidence="1">AT1</strain>
    </source>
</reference>
<evidence type="ECO:0000313" key="2">
    <source>
        <dbReference type="Proteomes" id="UP001062846"/>
    </source>
</evidence>